<name>A0ABV2LI06_9BACL</name>
<organism evidence="2 3">
    <name type="scientific">Fictibacillus halophilus</name>
    <dbReference type="NCBI Taxonomy" id="1610490"/>
    <lineage>
        <taxon>Bacteria</taxon>
        <taxon>Bacillati</taxon>
        <taxon>Bacillota</taxon>
        <taxon>Bacilli</taxon>
        <taxon>Bacillales</taxon>
        <taxon>Fictibacillaceae</taxon>
        <taxon>Fictibacillus</taxon>
    </lineage>
</organism>
<comment type="caution">
    <text evidence="2">The sequence shown here is derived from an EMBL/GenBank/DDBJ whole genome shotgun (WGS) entry which is preliminary data.</text>
</comment>
<dbReference type="EMBL" id="JBEPMP010000001">
    <property type="protein sequence ID" value="MET3728196.1"/>
    <property type="molecule type" value="Genomic_DNA"/>
</dbReference>
<keyword evidence="3" id="KW-1185">Reference proteome</keyword>
<dbReference type="InterPro" id="IPR056975">
    <property type="entry name" value="HTH_73"/>
</dbReference>
<dbReference type="RefSeq" id="WP_198767480.1">
    <property type="nucleotide sequence ID" value="NZ_JAEACF010000001.1"/>
</dbReference>
<evidence type="ECO:0000313" key="2">
    <source>
        <dbReference type="EMBL" id="MET3728196.1"/>
    </source>
</evidence>
<protein>
    <recommendedName>
        <fullName evidence="1">HTH-like domain-containing protein</fullName>
    </recommendedName>
</protein>
<proteinExistence type="predicted"/>
<dbReference type="Pfam" id="PF24718">
    <property type="entry name" value="HTH_73"/>
    <property type="match status" value="1"/>
</dbReference>
<evidence type="ECO:0000313" key="3">
    <source>
        <dbReference type="Proteomes" id="UP001549097"/>
    </source>
</evidence>
<evidence type="ECO:0000259" key="1">
    <source>
        <dbReference type="Pfam" id="PF24718"/>
    </source>
</evidence>
<sequence length="68" mass="7605">MNINELGLILKNMYDKAPQGYQVASIHLFGIEYAEIIQRNHYSIKEILASSGLNSSYSTEISKGIKLS</sequence>
<dbReference type="Proteomes" id="UP001549097">
    <property type="component" value="Unassembled WGS sequence"/>
</dbReference>
<accession>A0ABV2LI06</accession>
<gene>
    <name evidence="2" type="ORF">ABID52_001777</name>
</gene>
<reference evidence="2 3" key="1">
    <citation type="submission" date="2024-06" db="EMBL/GenBank/DDBJ databases">
        <title>Genomic Encyclopedia of Type Strains, Phase IV (KMG-IV): sequencing the most valuable type-strain genomes for metagenomic binning, comparative biology and taxonomic classification.</title>
        <authorList>
            <person name="Goeker M."/>
        </authorList>
    </citation>
    <scope>NUCLEOTIDE SEQUENCE [LARGE SCALE GENOMIC DNA]</scope>
    <source>
        <strain evidence="2 3">DSM 100124</strain>
    </source>
</reference>
<feature type="domain" description="HTH-like" evidence="1">
    <location>
        <begin position="2"/>
        <end position="68"/>
    </location>
</feature>